<protein>
    <submittedName>
        <fullName evidence="3">Glutathione S-transferase</fullName>
    </submittedName>
</protein>
<dbReference type="PANTHER" id="PTHR44051:SF8">
    <property type="entry name" value="GLUTATHIONE S-TRANSFERASE GSTA"/>
    <property type="match status" value="1"/>
</dbReference>
<dbReference type="InterPro" id="IPR040079">
    <property type="entry name" value="Glutathione_S-Trfase"/>
</dbReference>
<accession>A0A0W0V968</accession>
<proteinExistence type="predicted"/>
<dbReference type="InterPro" id="IPR004046">
    <property type="entry name" value="GST_C"/>
</dbReference>
<dbReference type="SUPFAM" id="SSF52833">
    <property type="entry name" value="Thioredoxin-like"/>
    <property type="match status" value="1"/>
</dbReference>
<dbReference type="Pfam" id="PF13409">
    <property type="entry name" value="GST_N_2"/>
    <property type="match status" value="1"/>
</dbReference>
<dbReference type="InterPro" id="IPR010987">
    <property type="entry name" value="Glutathione-S-Trfase_C-like"/>
</dbReference>
<dbReference type="SUPFAM" id="SSF47616">
    <property type="entry name" value="GST C-terminal domain-like"/>
    <property type="match status" value="1"/>
</dbReference>
<dbReference type="RefSeq" id="WP_058470268.1">
    <property type="nucleotide sequence ID" value="NZ_CAAAIC010000004.1"/>
</dbReference>
<gene>
    <name evidence="3" type="ORF">Ljor_0719</name>
</gene>
<dbReference type="STRING" id="456.Ljor_0719"/>
<dbReference type="PATRIC" id="fig|456.5.peg.763"/>
<evidence type="ECO:0000313" key="3">
    <source>
        <dbReference type="EMBL" id="KTD16413.1"/>
    </source>
</evidence>
<dbReference type="EMBL" id="LNYJ01000011">
    <property type="protein sequence ID" value="KTD16413.1"/>
    <property type="molecule type" value="Genomic_DNA"/>
</dbReference>
<dbReference type="GO" id="GO:0016740">
    <property type="term" value="F:transferase activity"/>
    <property type="evidence" value="ECO:0007669"/>
    <property type="project" value="UniProtKB-KW"/>
</dbReference>
<evidence type="ECO:0000259" key="1">
    <source>
        <dbReference type="PROSITE" id="PS50404"/>
    </source>
</evidence>
<dbReference type="PANTHER" id="PTHR44051">
    <property type="entry name" value="GLUTATHIONE S-TRANSFERASE-RELATED"/>
    <property type="match status" value="1"/>
</dbReference>
<dbReference type="InterPro" id="IPR036282">
    <property type="entry name" value="Glutathione-S-Trfase_C_sf"/>
</dbReference>
<dbReference type="InterPro" id="IPR036249">
    <property type="entry name" value="Thioredoxin-like_sf"/>
</dbReference>
<dbReference type="SFLD" id="SFLDG01150">
    <property type="entry name" value="Main.1:_Beta-like"/>
    <property type="match status" value="1"/>
</dbReference>
<dbReference type="InterPro" id="IPR004045">
    <property type="entry name" value="Glutathione_S-Trfase_N"/>
</dbReference>
<name>A0A0W0V968_9GAMM</name>
<organism evidence="3 4">
    <name type="scientific">Legionella jordanis</name>
    <dbReference type="NCBI Taxonomy" id="456"/>
    <lineage>
        <taxon>Bacteria</taxon>
        <taxon>Pseudomonadati</taxon>
        <taxon>Pseudomonadota</taxon>
        <taxon>Gammaproteobacteria</taxon>
        <taxon>Legionellales</taxon>
        <taxon>Legionellaceae</taxon>
        <taxon>Legionella</taxon>
    </lineage>
</organism>
<feature type="domain" description="GST N-terminal" evidence="1">
    <location>
        <begin position="1"/>
        <end position="81"/>
    </location>
</feature>
<dbReference type="Proteomes" id="UP000055035">
    <property type="component" value="Unassembled WGS sequence"/>
</dbReference>
<feature type="domain" description="GST C-terminal" evidence="2">
    <location>
        <begin position="87"/>
        <end position="203"/>
    </location>
</feature>
<dbReference type="Gene3D" id="1.20.1050.10">
    <property type="match status" value="1"/>
</dbReference>
<comment type="caution">
    <text evidence="3">The sequence shown here is derived from an EMBL/GenBank/DDBJ whole genome shotgun (WGS) entry which is preliminary data.</text>
</comment>
<reference evidence="3 4" key="1">
    <citation type="submission" date="2015-11" db="EMBL/GenBank/DDBJ databases">
        <title>Genomic analysis of 38 Legionella species identifies large and diverse effector repertoires.</title>
        <authorList>
            <person name="Burstein D."/>
            <person name="Amaro F."/>
            <person name="Zusman T."/>
            <person name="Lifshitz Z."/>
            <person name="Cohen O."/>
            <person name="Gilbert J.A."/>
            <person name="Pupko T."/>
            <person name="Shuman H.A."/>
            <person name="Segal G."/>
        </authorList>
    </citation>
    <scope>NUCLEOTIDE SEQUENCE [LARGE SCALE GENOMIC DNA]</scope>
    <source>
        <strain evidence="3 4">BL-540</strain>
    </source>
</reference>
<dbReference type="NCBIfam" id="NF007831">
    <property type="entry name" value="PRK10542.1"/>
    <property type="match status" value="1"/>
</dbReference>
<dbReference type="AlphaFoldDB" id="A0A0W0V968"/>
<dbReference type="PROSITE" id="PS50404">
    <property type="entry name" value="GST_NTER"/>
    <property type="match status" value="1"/>
</dbReference>
<dbReference type="CDD" id="cd03188">
    <property type="entry name" value="GST_C_Beta"/>
    <property type="match status" value="1"/>
</dbReference>
<dbReference type="SFLD" id="SFLDG00358">
    <property type="entry name" value="Main_(cytGST)"/>
    <property type="match status" value="1"/>
</dbReference>
<sequence length="203" mass="23422">MKLYFSRGACSLAVRIIINELGKNCEFEAVNLKSKQTDEGQDYLKINPKGSVPVLELDNGQRLTENCVILQFLADSSQARHLLPGTGDFNRYRVLEWLNFITTELHKSFGAIFNPKIPQEMKDKVFIPIIKTKLGFVDKQLKHRFLMGNDFTLPDAYLFVILFWCANFKINIQEFDHLPNYFKNLQEKDCIAKSLKQEGLEIA</sequence>
<dbReference type="CDD" id="cd03057">
    <property type="entry name" value="GST_N_Beta"/>
    <property type="match status" value="1"/>
</dbReference>
<keyword evidence="3" id="KW-0808">Transferase</keyword>
<evidence type="ECO:0000259" key="2">
    <source>
        <dbReference type="PROSITE" id="PS50405"/>
    </source>
</evidence>
<keyword evidence="4" id="KW-1185">Reference proteome</keyword>
<dbReference type="Pfam" id="PF00043">
    <property type="entry name" value="GST_C"/>
    <property type="match status" value="1"/>
</dbReference>
<dbReference type="Gene3D" id="3.40.30.10">
    <property type="entry name" value="Glutaredoxin"/>
    <property type="match status" value="1"/>
</dbReference>
<dbReference type="PROSITE" id="PS50405">
    <property type="entry name" value="GST_CTER"/>
    <property type="match status" value="1"/>
</dbReference>
<dbReference type="SFLD" id="SFLDS00019">
    <property type="entry name" value="Glutathione_Transferase_(cytos"/>
    <property type="match status" value="1"/>
</dbReference>
<evidence type="ECO:0000313" key="4">
    <source>
        <dbReference type="Proteomes" id="UP000055035"/>
    </source>
</evidence>
<dbReference type="OrthoDB" id="8772754at2"/>